<dbReference type="AlphaFoldDB" id="A0A4Q9M9A3"/>
<feature type="domain" description="Enoyl reductase (ER)" evidence="6">
    <location>
        <begin position="26"/>
        <end position="346"/>
    </location>
</feature>
<name>A0A4Q9M9A3_9APHY</name>
<keyword evidence="5" id="KW-0560">Oxidoreductase</keyword>
<dbReference type="Gene3D" id="3.90.180.10">
    <property type="entry name" value="Medium-chain alcohol dehydrogenases, catalytic domain"/>
    <property type="match status" value="1"/>
</dbReference>
<dbReference type="InterPro" id="IPR013154">
    <property type="entry name" value="ADH-like_N"/>
</dbReference>
<dbReference type="InterPro" id="IPR011032">
    <property type="entry name" value="GroES-like_sf"/>
</dbReference>
<dbReference type="GO" id="GO:0005737">
    <property type="term" value="C:cytoplasm"/>
    <property type="evidence" value="ECO:0007669"/>
    <property type="project" value="TreeGrafter"/>
</dbReference>
<keyword evidence="3" id="KW-0479">Metal-binding</keyword>
<proteinExistence type="inferred from homology"/>
<dbReference type="Pfam" id="PF08240">
    <property type="entry name" value="ADH_N"/>
    <property type="match status" value="1"/>
</dbReference>
<gene>
    <name evidence="7" type="ORF">BD311DRAFT_733269</name>
</gene>
<protein>
    <submittedName>
        <fullName evidence="7">GroES-like protein</fullName>
    </submittedName>
</protein>
<evidence type="ECO:0000256" key="3">
    <source>
        <dbReference type="ARBA" id="ARBA00022723"/>
    </source>
</evidence>
<dbReference type="SUPFAM" id="SSF50129">
    <property type="entry name" value="GroES-like"/>
    <property type="match status" value="1"/>
</dbReference>
<evidence type="ECO:0000256" key="1">
    <source>
        <dbReference type="ARBA" id="ARBA00001947"/>
    </source>
</evidence>
<dbReference type="PANTHER" id="PTHR42940:SF7">
    <property type="entry name" value="ALCOHOL DEHYDROGENASE-LIKE N-TERMINAL DOMAIN-CONTAINING PROTEIN"/>
    <property type="match status" value="1"/>
</dbReference>
<evidence type="ECO:0000313" key="7">
    <source>
        <dbReference type="EMBL" id="TBU22226.1"/>
    </source>
</evidence>
<reference evidence="7" key="1">
    <citation type="submission" date="2019-01" db="EMBL/GenBank/DDBJ databases">
        <title>Draft genome sequences of three monokaryotic isolates of the white-rot basidiomycete fungus Dichomitus squalens.</title>
        <authorList>
            <consortium name="DOE Joint Genome Institute"/>
            <person name="Lopez S.C."/>
            <person name="Andreopoulos B."/>
            <person name="Pangilinan J."/>
            <person name="Lipzen A."/>
            <person name="Riley R."/>
            <person name="Ahrendt S."/>
            <person name="Ng V."/>
            <person name="Barry K."/>
            <person name="Daum C."/>
            <person name="Grigoriev I.V."/>
            <person name="Hilden K.S."/>
            <person name="Makela M.R."/>
            <person name="de Vries R.P."/>
        </authorList>
    </citation>
    <scope>NUCLEOTIDE SEQUENCE [LARGE SCALE GENOMIC DNA]</scope>
    <source>
        <strain evidence="7">OM18370.1</strain>
    </source>
</reference>
<organism evidence="7">
    <name type="scientific">Dichomitus squalens</name>
    <dbReference type="NCBI Taxonomy" id="114155"/>
    <lineage>
        <taxon>Eukaryota</taxon>
        <taxon>Fungi</taxon>
        <taxon>Dikarya</taxon>
        <taxon>Basidiomycota</taxon>
        <taxon>Agaricomycotina</taxon>
        <taxon>Agaricomycetes</taxon>
        <taxon>Polyporales</taxon>
        <taxon>Polyporaceae</taxon>
        <taxon>Dichomitus</taxon>
    </lineage>
</organism>
<dbReference type="InterPro" id="IPR036291">
    <property type="entry name" value="NAD(P)-bd_dom_sf"/>
</dbReference>
<comment type="cofactor">
    <cofactor evidence="1">
        <name>Zn(2+)</name>
        <dbReference type="ChEBI" id="CHEBI:29105"/>
    </cofactor>
</comment>
<accession>A0A4Q9M9A3</accession>
<sequence>MDQLSMALSLPHPDTYSAYAFMERGGDLQKIIVKWRDPNPGEIVVKVLACGICATDGILHTTALPVPIQFPRVPGHEIVGDVVAVSATETKWQLGQRVGAGWHGGHCHTCPRCVIGEYFTCSQVNINGILRDGGYAEYIVLRSEAMVAVPRDLEPTEVAPLMCAGMTCFNSLRNMDAQVLEYVAIQGVGGVGHLGIQIAKAMGFRVIAISSSGDKEAVARELGAHEYIDCSKVDPVQALQALGGAKVIMCTVPDIHAAMKLLPGLAVDGTLLPLTLEPEPIVIPPIALHPSRYAIKGWGAGVAKDIEACLTFAQAQNIRAIVETFPLDRAQEAYNCLTTAKFRAVIVPNL</sequence>
<evidence type="ECO:0000256" key="2">
    <source>
        <dbReference type="ARBA" id="ARBA00008072"/>
    </source>
</evidence>
<dbReference type="InterPro" id="IPR013149">
    <property type="entry name" value="ADH-like_C"/>
</dbReference>
<dbReference type="Pfam" id="PF00107">
    <property type="entry name" value="ADH_zinc_N"/>
    <property type="match status" value="1"/>
</dbReference>
<dbReference type="PANTHER" id="PTHR42940">
    <property type="entry name" value="ALCOHOL DEHYDROGENASE 1-RELATED"/>
    <property type="match status" value="1"/>
</dbReference>
<dbReference type="Proteomes" id="UP000292957">
    <property type="component" value="Unassembled WGS sequence"/>
</dbReference>
<dbReference type="InterPro" id="IPR020843">
    <property type="entry name" value="ER"/>
</dbReference>
<dbReference type="EMBL" id="ML143551">
    <property type="protein sequence ID" value="TBU22226.1"/>
    <property type="molecule type" value="Genomic_DNA"/>
</dbReference>
<dbReference type="SMART" id="SM00829">
    <property type="entry name" value="PKS_ER"/>
    <property type="match status" value="1"/>
</dbReference>
<dbReference type="OrthoDB" id="1560166at2759"/>
<evidence type="ECO:0000256" key="5">
    <source>
        <dbReference type="ARBA" id="ARBA00023002"/>
    </source>
</evidence>
<dbReference type="GO" id="GO:0046872">
    <property type="term" value="F:metal ion binding"/>
    <property type="evidence" value="ECO:0007669"/>
    <property type="project" value="UniProtKB-KW"/>
</dbReference>
<evidence type="ECO:0000259" key="6">
    <source>
        <dbReference type="SMART" id="SM00829"/>
    </source>
</evidence>
<dbReference type="Gene3D" id="3.40.50.720">
    <property type="entry name" value="NAD(P)-binding Rossmann-like Domain"/>
    <property type="match status" value="1"/>
</dbReference>
<comment type="similarity">
    <text evidence="2">Belongs to the zinc-containing alcohol dehydrogenase family.</text>
</comment>
<keyword evidence="4" id="KW-0862">Zinc</keyword>
<evidence type="ECO:0000256" key="4">
    <source>
        <dbReference type="ARBA" id="ARBA00022833"/>
    </source>
</evidence>
<dbReference type="GO" id="GO:0004022">
    <property type="term" value="F:alcohol dehydrogenase (NAD+) activity"/>
    <property type="evidence" value="ECO:0007669"/>
    <property type="project" value="TreeGrafter"/>
</dbReference>
<dbReference type="SUPFAM" id="SSF51735">
    <property type="entry name" value="NAD(P)-binding Rossmann-fold domains"/>
    <property type="match status" value="1"/>
</dbReference>